<organism evidence="2 3">
    <name type="scientific">Plectus sambesii</name>
    <dbReference type="NCBI Taxonomy" id="2011161"/>
    <lineage>
        <taxon>Eukaryota</taxon>
        <taxon>Metazoa</taxon>
        <taxon>Ecdysozoa</taxon>
        <taxon>Nematoda</taxon>
        <taxon>Chromadorea</taxon>
        <taxon>Plectida</taxon>
        <taxon>Plectina</taxon>
        <taxon>Plectoidea</taxon>
        <taxon>Plectidae</taxon>
        <taxon>Plectus</taxon>
    </lineage>
</organism>
<dbReference type="AlphaFoldDB" id="A0A914UUX2"/>
<proteinExistence type="predicted"/>
<feature type="signal peptide" evidence="1">
    <location>
        <begin position="1"/>
        <end position="19"/>
    </location>
</feature>
<keyword evidence="2" id="KW-1185">Reference proteome</keyword>
<reference evidence="3" key="1">
    <citation type="submission" date="2022-11" db="UniProtKB">
        <authorList>
            <consortium name="WormBaseParasite"/>
        </authorList>
    </citation>
    <scope>IDENTIFICATION</scope>
</reference>
<sequence length="96" mass="10905">MFNSPVLYLTLFVIGLVVADVHTAAFKFENGGEEPSASGRVKRQWNWGGYNSYYGGGYSPYYGGYNNYGWGNGYRGYGGYGRRRSGSWSHERRYWG</sequence>
<name>A0A914UUX2_9BILA</name>
<accession>A0A914UUX2</accession>
<evidence type="ECO:0000313" key="2">
    <source>
        <dbReference type="Proteomes" id="UP000887566"/>
    </source>
</evidence>
<evidence type="ECO:0000313" key="3">
    <source>
        <dbReference type="WBParaSite" id="PSAMB.scaffold12845size2554.g35126.t1"/>
    </source>
</evidence>
<feature type="chain" id="PRO_5037263781" evidence="1">
    <location>
        <begin position="20"/>
        <end position="96"/>
    </location>
</feature>
<dbReference type="Proteomes" id="UP000887566">
    <property type="component" value="Unplaced"/>
</dbReference>
<protein>
    <submittedName>
        <fullName evidence="3">Uncharacterized protein</fullName>
    </submittedName>
</protein>
<evidence type="ECO:0000256" key="1">
    <source>
        <dbReference type="SAM" id="SignalP"/>
    </source>
</evidence>
<dbReference type="WBParaSite" id="PSAMB.scaffold12845size2554.g35126.t1">
    <property type="protein sequence ID" value="PSAMB.scaffold12845size2554.g35126.t1"/>
    <property type="gene ID" value="PSAMB.scaffold12845size2554.g35126"/>
</dbReference>
<keyword evidence="1" id="KW-0732">Signal</keyword>